<dbReference type="AlphaFoldDB" id="A0AAD7D0F1"/>
<dbReference type="EMBL" id="JARKIE010000177">
    <property type="protein sequence ID" value="KAJ7671043.1"/>
    <property type="molecule type" value="Genomic_DNA"/>
</dbReference>
<feature type="region of interest" description="Disordered" evidence="1">
    <location>
        <begin position="1"/>
        <end position="31"/>
    </location>
</feature>
<evidence type="ECO:0000313" key="2">
    <source>
        <dbReference type="EMBL" id="KAJ7671043.1"/>
    </source>
</evidence>
<feature type="compositionally biased region" description="Basic and acidic residues" evidence="1">
    <location>
        <begin position="10"/>
        <end position="19"/>
    </location>
</feature>
<reference evidence="2" key="1">
    <citation type="submission" date="2023-03" db="EMBL/GenBank/DDBJ databases">
        <title>Massive genome expansion in bonnet fungi (Mycena s.s.) driven by repeated elements and novel gene families across ecological guilds.</title>
        <authorList>
            <consortium name="Lawrence Berkeley National Laboratory"/>
            <person name="Harder C.B."/>
            <person name="Miyauchi S."/>
            <person name="Viragh M."/>
            <person name="Kuo A."/>
            <person name="Thoen E."/>
            <person name="Andreopoulos B."/>
            <person name="Lu D."/>
            <person name="Skrede I."/>
            <person name="Drula E."/>
            <person name="Henrissat B."/>
            <person name="Morin E."/>
            <person name="Kohler A."/>
            <person name="Barry K."/>
            <person name="LaButti K."/>
            <person name="Morin E."/>
            <person name="Salamov A."/>
            <person name="Lipzen A."/>
            <person name="Mereny Z."/>
            <person name="Hegedus B."/>
            <person name="Baldrian P."/>
            <person name="Stursova M."/>
            <person name="Weitz H."/>
            <person name="Taylor A."/>
            <person name="Grigoriev I.V."/>
            <person name="Nagy L.G."/>
            <person name="Martin F."/>
            <person name="Kauserud H."/>
        </authorList>
    </citation>
    <scope>NUCLEOTIDE SEQUENCE</scope>
    <source>
        <strain evidence="2">CBHHK067</strain>
    </source>
</reference>
<evidence type="ECO:0000313" key="3">
    <source>
        <dbReference type="Proteomes" id="UP001221757"/>
    </source>
</evidence>
<gene>
    <name evidence="2" type="ORF">B0H17DRAFT_1245303</name>
</gene>
<keyword evidence="3" id="KW-1185">Reference proteome</keyword>
<accession>A0AAD7D0F1</accession>
<feature type="region of interest" description="Disordered" evidence="1">
    <location>
        <begin position="45"/>
        <end position="112"/>
    </location>
</feature>
<comment type="caution">
    <text evidence="2">The sequence shown here is derived from an EMBL/GenBank/DDBJ whole genome shotgun (WGS) entry which is preliminary data.</text>
</comment>
<sequence>MRRGGHSGHRALDKGEERRARRRLPRAARVGVHAQFLRELVDIKDRKKYKNARRGSNARTRARRRCSRGARPRARGVREPQRHGARARRGCAQGEGTALDGPPSAVKSEGTKSGGRCWAARAAGSVGYGGQGAGGLPVASCRAVGFENTKPVGFSDLPGRAQVGLRLGPQFCPTPDSGLSPGLSLLTFNVVCQARAQAQGRPDPGLTGGLRSGRGFSEAQAWAFRPDPTRTSLVGSVAQRMVGFSGPRRTGIVGRGRRRWRGSSVVEIAISEVDDEEEGWWSGLR</sequence>
<proteinExistence type="predicted"/>
<evidence type="ECO:0000256" key="1">
    <source>
        <dbReference type="SAM" id="MobiDB-lite"/>
    </source>
</evidence>
<protein>
    <submittedName>
        <fullName evidence="2">Uncharacterized protein</fullName>
    </submittedName>
</protein>
<dbReference type="Proteomes" id="UP001221757">
    <property type="component" value="Unassembled WGS sequence"/>
</dbReference>
<name>A0AAD7D0F1_MYCRO</name>
<organism evidence="2 3">
    <name type="scientific">Mycena rosella</name>
    <name type="common">Pink bonnet</name>
    <name type="synonym">Agaricus rosellus</name>
    <dbReference type="NCBI Taxonomy" id="1033263"/>
    <lineage>
        <taxon>Eukaryota</taxon>
        <taxon>Fungi</taxon>
        <taxon>Dikarya</taxon>
        <taxon>Basidiomycota</taxon>
        <taxon>Agaricomycotina</taxon>
        <taxon>Agaricomycetes</taxon>
        <taxon>Agaricomycetidae</taxon>
        <taxon>Agaricales</taxon>
        <taxon>Marasmiineae</taxon>
        <taxon>Mycenaceae</taxon>
        <taxon>Mycena</taxon>
    </lineage>
</organism>
<feature type="compositionally biased region" description="Basic residues" evidence="1">
    <location>
        <begin position="60"/>
        <end position="75"/>
    </location>
</feature>